<gene>
    <name evidence="3" type="ORF">FE782_20255</name>
</gene>
<dbReference type="OrthoDB" id="1754157at2"/>
<sequence length="160" mass="16728">MNESMEDRSVSDDASSSFGPETEFESESSVSDKAFFQEEAVHPVAEKQAVETSEPKGTTVSLFGPEERDTEFGSDLAVPAGAASNGAAAKPFDAGKTIGWVGIFLAIASFFVLGSILGPAAIVVGFMAFAKGRKKLGIWSMGLGIISFVIFLALLPNNAV</sequence>
<feature type="region of interest" description="Disordered" evidence="1">
    <location>
        <begin position="44"/>
        <end position="71"/>
    </location>
</feature>
<dbReference type="PANTHER" id="PTHR40040">
    <property type="entry name" value="SMALL HYDROPHOBIC PROTEIN-RELATED"/>
    <property type="match status" value="1"/>
</dbReference>
<protein>
    <recommendedName>
        <fullName evidence="5">DUF4190 domain-containing protein</fullName>
    </recommendedName>
</protein>
<feature type="region of interest" description="Disordered" evidence="1">
    <location>
        <begin position="1"/>
        <end position="30"/>
    </location>
</feature>
<feature type="transmembrane region" description="Helical" evidence="2">
    <location>
        <begin position="100"/>
        <end position="129"/>
    </location>
</feature>
<evidence type="ECO:0000256" key="1">
    <source>
        <dbReference type="SAM" id="MobiDB-lite"/>
    </source>
</evidence>
<keyword evidence="2" id="KW-0812">Transmembrane</keyword>
<reference evidence="3 4" key="1">
    <citation type="submission" date="2019-05" db="EMBL/GenBank/DDBJ databases">
        <authorList>
            <person name="Narsing Rao M.P."/>
            <person name="Li W.J."/>
        </authorList>
    </citation>
    <scope>NUCLEOTIDE SEQUENCE [LARGE SCALE GENOMIC DNA]</scope>
    <source>
        <strain evidence="3 4">SYSU_K30003</strain>
    </source>
</reference>
<proteinExistence type="predicted"/>
<keyword evidence="4" id="KW-1185">Reference proteome</keyword>
<name>A0A5R9G1Z3_9BACL</name>
<evidence type="ECO:0000313" key="3">
    <source>
        <dbReference type="EMBL" id="TLS50362.1"/>
    </source>
</evidence>
<comment type="caution">
    <text evidence="3">The sequence shown here is derived from an EMBL/GenBank/DDBJ whole genome shotgun (WGS) entry which is preliminary data.</text>
</comment>
<evidence type="ECO:0000256" key="2">
    <source>
        <dbReference type="SAM" id="Phobius"/>
    </source>
</evidence>
<accession>A0A5R9G1Z3</accession>
<dbReference type="Proteomes" id="UP000309676">
    <property type="component" value="Unassembled WGS sequence"/>
</dbReference>
<evidence type="ECO:0008006" key="5">
    <source>
        <dbReference type="Google" id="ProtNLM"/>
    </source>
</evidence>
<keyword evidence="2" id="KW-0472">Membrane</keyword>
<feature type="transmembrane region" description="Helical" evidence="2">
    <location>
        <begin position="136"/>
        <end position="155"/>
    </location>
</feature>
<dbReference type="InterPro" id="IPR055338">
    <property type="entry name" value="YqfX-like"/>
</dbReference>
<dbReference type="AlphaFoldDB" id="A0A5R9G1Z3"/>
<dbReference type="PANTHER" id="PTHR40040:SF1">
    <property type="entry name" value="MEMBRANE PROTEIN"/>
    <property type="match status" value="1"/>
</dbReference>
<organism evidence="3 4">
    <name type="scientific">Paenibacillus antri</name>
    <dbReference type="NCBI Taxonomy" id="2582848"/>
    <lineage>
        <taxon>Bacteria</taxon>
        <taxon>Bacillati</taxon>
        <taxon>Bacillota</taxon>
        <taxon>Bacilli</taxon>
        <taxon>Bacillales</taxon>
        <taxon>Paenibacillaceae</taxon>
        <taxon>Paenibacillus</taxon>
    </lineage>
</organism>
<dbReference type="EMBL" id="VCIW01000015">
    <property type="protein sequence ID" value="TLS50362.1"/>
    <property type="molecule type" value="Genomic_DNA"/>
</dbReference>
<feature type="compositionally biased region" description="Basic and acidic residues" evidence="1">
    <location>
        <begin position="1"/>
        <end position="11"/>
    </location>
</feature>
<dbReference type="RefSeq" id="WP_138196072.1">
    <property type="nucleotide sequence ID" value="NZ_VCIW01000015.1"/>
</dbReference>
<keyword evidence="2" id="KW-1133">Transmembrane helix</keyword>
<evidence type="ECO:0000313" key="4">
    <source>
        <dbReference type="Proteomes" id="UP000309676"/>
    </source>
</evidence>